<dbReference type="InterPro" id="IPR014756">
    <property type="entry name" value="Ig_E-set"/>
</dbReference>
<gene>
    <name evidence="2" type="ORF">K7432_003385</name>
</gene>
<accession>A0ABR2WZW7</accession>
<feature type="domain" description="Arrestin C-terminal-like" evidence="1">
    <location>
        <begin position="164"/>
        <end position="301"/>
    </location>
</feature>
<evidence type="ECO:0000313" key="2">
    <source>
        <dbReference type="EMBL" id="KAK9767075.1"/>
    </source>
</evidence>
<name>A0ABR2WZW7_9FUNG</name>
<dbReference type="SUPFAM" id="SSF81296">
    <property type="entry name" value="E set domains"/>
    <property type="match status" value="1"/>
</dbReference>
<comment type="caution">
    <text evidence="2">The sequence shown here is derived from an EMBL/GenBank/DDBJ whole genome shotgun (WGS) entry which is preliminary data.</text>
</comment>
<dbReference type="InterPro" id="IPR050357">
    <property type="entry name" value="Arrestin_domain-protein"/>
</dbReference>
<dbReference type="Proteomes" id="UP001479436">
    <property type="component" value="Unassembled WGS sequence"/>
</dbReference>
<organism evidence="2 3">
    <name type="scientific">Basidiobolus ranarum</name>
    <dbReference type="NCBI Taxonomy" id="34480"/>
    <lineage>
        <taxon>Eukaryota</taxon>
        <taxon>Fungi</taxon>
        <taxon>Fungi incertae sedis</taxon>
        <taxon>Zoopagomycota</taxon>
        <taxon>Entomophthoromycotina</taxon>
        <taxon>Basidiobolomycetes</taxon>
        <taxon>Basidiobolales</taxon>
        <taxon>Basidiobolaceae</taxon>
        <taxon>Basidiobolus</taxon>
    </lineage>
</organism>
<evidence type="ECO:0000259" key="1">
    <source>
        <dbReference type="SMART" id="SM01017"/>
    </source>
</evidence>
<protein>
    <recommendedName>
        <fullName evidence="1">Arrestin C-terminal-like domain-containing protein</fullName>
    </recommendedName>
</protein>
<dbReference type="Gene3D" id="2.60.40.640">
    <property type="match status" value="1"/>
</dbReference>
<dbReference type="EMBL" id="JASJQH010000103">
    <property type="protein sequence ID" value="KAK9767075.1"/>
    <property type="molecule type" value="Genomic_DNA"/>
</dbReference>
<evidence type="ECO:0000313" key="3">
    <source>
        <dbReference type="Proteomes" id="UP001479436"/>
    </source>
</evidence>
<dbReference type="InterPro" id="IPR011021">
    <property type="entry name" value="Arrestin-like_N"/>
</dbReference>
<dbReference type="InterPro" id="IPR014752">
    <property type="entry name" value="Arrestin-like_C"/>
</dbReference>
<dbReference type="PANTHER" id="PTHR11188:SF17">
    <property type="entry name" value="FI21816P1"/>
    <property type="match status" value="1"/>
</dbReference>
<proteinExistence type="predicted"/>
<sequence length="333" mass="37963">MGRIIHKDILQVHLSNETVAIYGTPEDSVGSVVSGTVLFTPSKSVKIRYISLKLEGVLSMENFQELYGAYKVLTQSSLLLLGPSIGYHHFEGGRQYRFDFELPLKGNVPETVKVSYGRIMYQISVTVVRPFPYLNIKRHQSFRVERICLPTEISEVRNHSTGIWDKYVYYHISVPSGKATIGSTLPISVKYVFKFPAIKVDKIRIRLLEFISYRHPVSMVETAERKQLAHHTNHFEELSNYGEFCINKQIKIQIPTVSECDYETKFITITHKLSIKTRLIDSKNRKWSTMLELPVSLQSPIQSELSCSPPSYSDLTEESPCVPPPPAYVVLCT</sequence>
<dbReference type="PANTHER" id="PTHR11188">
    <property type="entry name" value="ARRESTIN DOMAIN CONTAINING PROTEIN"/>
    <property type="match status" value="1"/>
</dbReference>
<keyword evidence="3" id="KW-1185">Reference proteome</keyword>
<dbReference type="Pfam" id="PF00339">
    <property type="entry name" value="Arrestin_N"/>
    <property type="match status" value="1"/>
</dbReference>
<dbReference type="Pfam" id="PF02752">
    <property type="entry name" value="Arrestin_C"/>
    <property type="match status" value="1"/>
</dbReference>
<dbReference type="SMART" id="SM01017">
    <property type="entry name" value="Arrestin_C"/>
    <property type="match status" value="1"/>
</dbReference>
<dbReference type="InterPro" id="IPR011022">
    <property type="entry name" value="Arrestin_C-like"/>
</dbReference>
<reference evidence="2 3" key="1">
    <citation type="submission" date="2023-04" db="EMBL/GenBank/DDBJ databases">
        <title>Genome of Basidiobolus ranarum AG-B5.</title>
        <authorList>
            <person name="Stajich J.E."/>
            <person name="Carter-House D."/>
            <person name="Gryganskyi A."/>
        </authorList>
    </citation>
    <scope>NUCLEOTIDE SEQUENCE [LARGE SCALE GENOMIC DNA]</scope>
    <source>
        <strain evidence="2 3">AG-B5</strain>
    </source>
</reference>